<dbReference type="RefSeq" id="WP_187759979.1">
    <property type="nucleotide sequence ID" value="NZ_CP061038.1"/>
</dbReference>
<dbReference type="Proteomes" id="UP000516148">
    <property type="component" value="Chromosome"/>
</dbReference>
<evidence type="ECO:0000313" key="2">
    <source>
        <dbReference type="Proteomes" id="UP000516148"/>
    </source>
</evidence>
<reference evidence="1 2" key="1">
    <citation type="submission" date="2020-09" db="EMBL/GenBank/DDBJ databases">
        <title>Sphingomonas sp., a new species isolated from pork steak.</title>
        <authorList>
            <person name="Heidler von Heilborn D."/>
        </authorList>
    </citation>
    <scope>NUCLEOTIDE SEQUENCE [LARGE SCALE GENOMIC DNA]</scope>
    <source>
        <strain evidence="2">S8-3T</strain>
    </source>
</reference>
<protein>
    <submittedName>
        <fullName evidence="1">Uncharacterized protein</fullName>
    </submittedName>
</protein>
<accession>A0A7H0LD77</accession>
<name>A0A7H0LD77_9SPHN</name>
<evidence type="ECO:0000313" key="1">
    <source>
        <dbReference type="EMBL" id="QNQ07630.1"/>
    </source>
</evidence>
<keyword evidence="2" id="KW-1185">Reference proteome</keyword>
<dbReference type="AlphaFoldDB" id="A0A7H0LD77"/>
<sequence>MPVPDMRAEAILYRLDRVEIDGRTICRNTELARGPIMILARSLRFRSAAERGALWIKCAGERLGVEDVEALVQSWFASQRKSVVD</sequence>
<proteinExistence type="predicted"/>
<dbReference type="KEGG" id="spap:H3Z74_12410"/>
<organism evidence="1 2">
    <name type="scientific">Sphingomonas alpina</name>
    <dbReference type="NCBI Taxonomy" id="653931"/>
    <lineage>
        <taxon>Bacteria</taxon>
        <taxon>Pseudomonadati</taxon>
        <taxon>Pseudomonadota</taxon>
        <taxon>Alphaproteobacteria</taxon>
        <taxon>Sphingomonadales</taxon>
        <taxon>Sphingomonadaceae</taxon>
        <taxon>Sphingomonas</taxon>
    </lineage>
</organism>
<dbReference type="EMBL" id="CP061038">
    <property type="protein sequence ID" value="QNQ07630.1"/>
    <property type="molecule type" value="Genomic_DNA"/>
</dbReference>
<gene>
    <name evidence="1" type="ORF">H3Z74_12410</name>
</gene>